<keyword evidence="4" id="KW-0963">Cytoplasm</keyword>
<evidence type="ECO:0000313" key="20">
    <source>
        <dbReference type="Ensembl" id="ENSSFAP00005013974.1"/>
    </source>
</evidence>
<dbReference type="InterPro" id="IPR036961">
    <property type="entry name" value="Kinesin_motor_dom_sf"/>
</dbReference>
<dbReference type="CDD" id="cd17092">
    <property type="entry name" value="FERM1_F1_Myosin-VII"/>
    <property type="match status" value="1"/>
</dbReference>
<feature type="domain" description="SH3" evidence="16">
    <location>
        <begin position="1454"/>
        <end position="1520"/>
    </location>
</feature>
<dbReference type="InterPro" id="IPR041793">
    <property type="entry name" value="MyoVII_FERM_C1"/>
</dbReference>
<dbReference type="PANTHER" id="PTHR22692:SF24">
    <property type="entry name" value="MYOSIN VIIB"/>
    <property type="match status" value="1"/>
</dbReference>
<dbReference type="Proteomes" id="UP000472267">
    <property type="component" value="Chromosome 23"/>
</dbReference>
<feature type="domain" description="MyTH4" evidence="18">
    <location>
        <begin position="962"/>
        <end position="1165"/>
    </location>
</feature>
<dbReference type="InterPro" id="IPR011993">
    <property type="entry name" value="PH-like_dom_sf"/>
</dbReference>
<evidence type="ECO:0000259" key="17">
    <source>
        <dbReference type="PROSITE" id="PS50057"/>
    </source>
</evidence>
<accession>A0A672GRE7</accession>
<dbReference type="CDD" id="cd23767">
    <property type="entry name" value="IQCD"/>
    <property type="match status" value="3"/>
</dbReference>
<dbReference type="PRINTS" id="PR00193">
    <property type="entry name" value="MYOSINHEAVY"/>
</dbReference>
<dbReference type="PANTHER" id="PTHR22692">
    <property type="entry name" value="MYOSIN VII, XV"/>
    <property type="match status" value="1"/>
</dbReference>
<dbReference type="InterPro" id="IPR001609">
    <property type="entry name" value="Myosin_head_motor_dom-like"/>
</dbReference>
<dbReference type="Gene3D" id="1.10.10.820">
    <property type="match status" value="1"/>
</dbReference>
<dbReference type="InterPro" id="IPR038185">
    <property type="entry name" value="MyTH4_dom_sf"/>
</dbReference>
<dbReference type="GO" id="GO:0005737">
    <property type="term" value="C:cytoplasm"/>
    <property type="evidence" value="ECO:0007669"/>
    <property type="project" value="UniProtKB-SubCell"/>
</dbReference>
<keyword evidence="21" id="KW-1185">Reference proteome</keyword>
<feature type="domain" description="PID" evidence="15">
    <location>
        <begin position="1962"/>
        <end position="1991"/>
    </location>
</feature>
<dbReference type="InterPro" id="IPR001452">
    <property type="entry name" value="SH3_domain"/>
</dbReference>
<dbReference type="Gene3D" id="1.20.120.720">
    <property type="entry name" value="Myosin VI head, motor domain, U50 subdomain"/>
    <property type="match status" value="1"/>
</dbReference>
<dbReference type="Pfam" id="PF00784">
    <property type="entry name" value="MyTH4"/>
    <property type="match status" value="2"/>
</dbReference>
<dbReference type="GO" id="GO:0016459">
    <property type="term" value="C:myosin complex"/>
    <property type="evidence" value="ECO:0007669"/>
    <property type="project" value="UniProtKB-KW"/>
</dbReference>
<feature type="coiled-coil region" evidence="13">
    <location>
        <begin position="854"/>
        <end position="888"/>
    </location>
</feature>
<keyword evidence="5" id="KW-0677">Repeat</keyword>
<dbReference type="GO" id="GO:0005524">
    <property type="term" value="F:ATP binding"/>
    <property type="evidence" value="ECO:0007669"/>
    <property type="project" value="UniProtKB-UniRule"/>
</dbReference>
<dbReference type="SMART" id="SM00139">
    <property type="entry name" value="MyTH4"/>
    <property type="match status" value="2"/>
</dbReference>
<dbReference type="FunFam" id="1.20.58.530:FF:000008">
    <property type="entry name" value="unconventional myosin-VIIa"/>
    <property type="match status" value="1"/>
</dbReference>
<dbReference type="CDD" id="cd14473">
    <property type="entry name" value="FERM_B-lobe"/>
    <property type="match status" value="2"/>
</dbReference>
<dbReference type="InterPro" id="IPR041794">
    <property type="entry name" value="MyoVII_FERM_C2"/>
</dbReference>
<evidence type="ECO:0000256" key="10">
    <source>
        <dbReference type="ARBA" id="ARBA00023203"/>
    </source>
</evidence>
<keyword evidence="3 11" id="KW-0728">SH3 domain</keyword>
<dbReference type="InterPro" id="IPR029071">
    <property type="entry name" value="Ubiquitin-like_domsf"/>
</dbReference>
<evidence type="ECO:0000256" key="5">
    <source>
        <dbReference type="ARBA" id="ARBA00022737"/>
    </source>
</evidence>
<dbReference type="InterPro" id="IPR019748">
    <property type="entry name" value="FERM_central"/>
</dbReference>
<dbReference type="InterPro" id="IPR036028">
    <property type="entry name" value="SH3-like_dom_sf"/>
</dbReference>
<dbReference type="CDD" id="cd01381">
    <property type="entry name" value="MYSc_Myo7"/>
    <property type="match status" value="1"/>
</dbReference>
<keyword evidence="10 12" id="KW-0009">Actin-binding</keyword>
<evidence type="ECO:0000256" key="9">
    <source>
        <dbReference type="ARBA" id="ARBA00023175"/>
    </source>
</evidence>
<dbReference type="InterPro" id="IPR057130">
    <property type="entry name" value="Myosin_VII_N"/>
</dbReference>
<dbReference type="FunFam" id="1.10.10.820:FF:000001">
    <property type="entry name" value="Myosin heavy chain"/>
    <property type="match status" value="1"/>
</dbReference>
<dbReference type="Pfam" id="PF07653">
    <property type="entry name" value="SH3_2"/>
    <property type="match status" value="1"/>
</dbReference>
<evidence type="ECO:0000256" key="3">
    <source>
        <dbReference type="ARBA" id="ARBA00022443"/>
    </source>
</evidence>
<dbReference type="InterPro" id="IPR000299">
    <property type="entry name" value="FERM_domain"/>
</dbReference>
<sequence length="2052" mass="234361">MGDFVWMDTGHGVPIGAEVTVTDTGQLQLTDDEGKVRHSSHPTTESMHPSSVKGVDDMISLGDLSEAGLLRNLLVRHKEGNIYTYTGSILVAVNPYQLLPIYTMDYVHMYTDRRLGELPPHVFAIADSCFFNMRRTQSNQCCIISGESGAGKTENTKLMLQFLAAVSGQHSWIEQQVLEANPILEAFGNAKTTRNDNSSRFGKYIDISFSKEGAIEGARIEQYLLEKSRVCRQAPEERNYHVFYDMLMGMPEDQKKLLSLGSASEYKYLTMGKCTSCEGRDDGNEYAHFRSALKVLTFSENDSWEISKLLAAILHLGNVNFTSSTVNNLEGSDIAKSSHFTMASKLLEVDPKALEDSLTQRSFMTARESVVKPLNTTQAMDGRDAFVKAIYGRLFIWVVHKINKAIYKPPEDESDVRQSIGLLDIFGFENFAKNSFEQLCINFANEQLQQFFVKHVFKLEQEEYAREGIVWKHIDYQDNQSTLDVLANKPMNMLALIDEESNFPKGTDATLLQKLNQVHGKGNIYLTPKNDHDTQFGIQHFAGAVYYDSKGFLEKNRDALSTDLIQLVETSANKLLKSQAADNKKRVPTLSGQFRKSLDLLMKTLTACQPYFIRCIKPNDFKRPKVFDRELCMTQLRYSGMMETIRIRKAGYPVRYSFDDFLNRYRVLLRAPTGDPKKVISDSCQSTHKHGTLRVFSQDFHDTILELERMEQLNTKALLIQKVMRGYKYRSSIPNTSKSVLVIQKHWRGYKGRKLYRTLGFARLQAQVRSRQLCFQYKKKREAALVLQAHAKGYLARKEFRRKRDAVILLQAHTRGMLARKALKEKERAECIKDGRCFPLTANYASFFQRHLSAREKERERQAMLEKKKRLEEVLKRKKEMDDQAQQESITNQEMVDEIFGFLPTMVGGREGDAPAGLEVRPSNILATVENSLDEDEDDGLDEYSFSKFATMYFQGAASASHVRQRLRQPLLYHEDEGDILASLTVWWIIQRFMGDSPEPRIWSISVMFIWGVSLILRETECFNSQTEDQNRGSKQPGLQTVEEDSNVLIGEGPTMNRPLTSMEKLHIIVGYAILRPELRDEIYCQICKQIQGNNNRRSYFRGWILLSLCLGVFPPSDRFVKYLQSFVHSAPESYASFCAKRLRRTLMNGMRGEPPAWLELQATKTMKPIIMSVMLLDGRSINLPVDSASTSREICQLVANKIKLQDTFGFSVYVALYDKVWALGSGREHVMDAISQCEQEVKRRGGQEQHAPWRLIFRKEIFTPWHDSKEDKTSTDLIHRQIIHGLKFGEYRCERDDLVQLAAQHLYVLHETDSSTANVKEAVPRIRSDVSVSFFNPFKGPYLASRKTADLVKADMVDFAREAWPMLFSRFFQVTKVSGPPLPKNKFIVAINWTGITFLDEREKRLLQLSFPEVTVSGQTVSLLTLKGDFHLSGSNAEDMAELVTMFIGGLTERSQYAVALKEMSRSDDPTLLSFKKGELIIIIKDNEFSQERGWIKGQVDNTKRTGAVPIEAILILPTLSKPSNEVLVRSSQLCVTGQTDTMTAVAPVTLKEFSLEYFRYSRLVISRNAAPERLWAHSREPIRQPLLQKLGNSELSHKACLAFTDILHMQNYMGDYPTKQMQSPLELTDQIFGPATKYEALRDEIYCQIMKQMTNNNNRFSMEQGWQLLWLCCGLFPPSKSLLRHAQRFVESRRRQPLASDCLQRMQDSLRMEPRKLPPHQVELDAIKQNSTQIFHKVHFPNDTDEIFEVATSTRVKDLIQSIVKKLKLASADGFSIFVKIQDKVLSLNDSDYFFDSLRNITDYSKGAKRIKDGNVNISYRVFFMRKLWFNVIPGRDPKADSIFHFPQELPKYLRGYHISNKEDVLNIASLLLRIKIGKDKSQLVMIPKLLKELVPADQLKALSENEWKKNIAAAFNKQAASTAEEAKVAFLKTVSRWPTFGCAFFEVKQTSEPNFPDIVRIAISKQGLTIIHPKTKEVLANHPFNRIANWSSGSTYFHMTIGSLVKGTKFLCETSLGYKMDDLISSYVNMCLNTASRVENSVFVRCVLK</sequence>
<evidence type="ECO:0000256" key="13">
    <source>
        <dbReference type="SAM" id="Coils"/>
    </source>
</evidence>
<feature type="domain" description="Myosin motor" evidence="19">
    <location>
        <begin position="53"/>
        <end position="678"/>
    </location>
</feature>
<dbReference type="GO" id="GO:0003779">
    <property type="term" value="F:actin binding"/>
    <property type="evidence" value="ECO:0007669"/>
    <property type="project" value="UniProtKB-KW"/>
</dbReference>
<name>A0A672GRE7_SALFA</name>
<evidence type="ECO:0000259" key="19">
    <source>
        <dbReference type="PROSITE" id="PS51456"/>
    </source>
</evidence>
<evidence type="ECO:0000259" key="18">
    <source>
        <dbReference type="PROSITE" id="PS51016"/>
    </source>
</evidence>
<dbReference type="PROSITE" id="PS01179">
    <property type="entry name" value="PID"/>
    <property type="match status" value="1"/>
</dbReference>
<evidence type="ECO:0000256" key="8">
    <source>
        <dbReference type="ARBA" id="ARBA00023123"/>
    </source>
</evidence>
<dbReference type="InterPro" id="IPR027417">
    <property type="entry name" value="P-loop_NTPase"/>
</dbReference>
<dbReference type="InterPro" id="IPR002404">
    <property type="entry name" value="IRS_PTB"/>
</dbReference>
<protein>
    <submittedName>
        <fullName evidence="20">Si:ch73-194h10.2</fullName>
    </submittedName>
</protein>
<evidence type="ECO:0000256" key="14">
    <source>
        <dbReference type="SAM" id="MobiDB-lite"/>
    </source>
</evidence>
<dbReference type="SMART" id="SM00015">
    <property type="entry name" value="IQ"/>
    <property type="match status" value="4"/>
</dbReference>
<dbReference type="Gene3D" id="1.20.5.190">
    <property type="match status" value="1"/>
</dbReference>
<dbReference type="PROSITE" id="PS51016">
    <property type="entry name" value="MYTH4"/>
    <property type="match status" value="2"/>
</dbReference>
<dbReference type="GO" id="GO:0003774">
    <property type="term" value="F:cytoskeletal motor activity"/>
    <property type="evidence" value="ECO:0007669"/>
    <property type="project" value="UniProtKB-UniRule"/>
</dbReference>
<dbReference type="Gene3D" id="1.20.58.530">
    <property type="match status" value="1"/>
</dbReference>
<evidence type="ECO:0000259" key="15">
    <source>
        <dbReference type="PROSITE" id="PS01179"/>
    </source>
</evidence>
<evidence type="ECO:0000256" key="2">
    <source>
        <dbReference type="ARBA" id="ARBA00008314"/>
    </source>
</evidence>
<organism evidence="20 21">
    <name type="scientific">Salarias fasciatus</name>
    <name type="common">Jewelled blenny</name>
    <name type="synonym">Blennius fasciatus</name>
    <dbReference type="NCBI Taxonomy" id="181472"/>
    <lineage>
        <taxon>Eukaryota</taxon>
        <taxon>Metazoa</taxon>
        <taxon>Chordata</taxon>
        <taxon>Craniata</taxon>
        <taxon>Vertebrata</taxon>
        <taxon>Euteleostomi</taxon>
        <taxon>Actinopterygii</taxon>
        <taxon>Neopterygii</taxon>
        <taxon>Teleostei</taxon>
        <taxon>Neoteleostei</taxon>
        <taxon>Acanthomorphata</taxon>
        <taxon>Ovalentaria</taxon>
        <taxon>Blenniimorphae</taxon>
        <taxon>Blenniiformes</taxon>
        <taxon>Blennioidei</taxon>
        <taxon>Blenniidae</taxon>
        <taxon>Salariinae</taxon>
        <taxon>Salarias</taxon>
    </lineage>
</organism>
<dbReference type="SUPFAM" id="SSF50729">
    <property type="entry name" value="PH domain-like"/>
    <property type="match status" value="1"/>
</dbReference>
<feature type="domain" description="MyTH4" evidence="18">
    <location>
        <begin position="1579"/>
        <end position="1730"/>
    </location>
</feature>
<comment type="subcellular location">
    <subcellularLocation>
        <location evidence="1">Cytoplasm</location>
    </subcellularLocation>
</comment>
<dbReference type="PROSITE" id="PS51456">
    <property type="entry name" value="MYOSIN_MOTOR"/>
    <property type="match status" value="1"/>
</dbReference>
<evidence type="ECO:0000256" key="4">
    <source>
        <dbReference type="ARBA" id="ARBA00022490"/>
    </source>
</evidence>
<keyword evidence="13" id="KW-0175">Coiled coil</keyword>
<feature type="domain" description="FERM" evidence="17">
    <location>
        <begin position="1170"/>
        <end position="1488"/>
    </location>
</feature>
<keyword evidence="8 12" id="KW-0518">Myosin</keyword>
<proteinExistence type="inferred from homology"/>
<keyword evidence="6 12" id="KW-0547">Nucleotide-binding</keyword>
<dbReference type="Pfam" id="PF02174">
    <property type="entry name" value="IRS"/>
    <property type="match status" value="1"/>
</dbReference>
<dbReference type="Pfam" id="PF00063">
    <property type="entry name" value="Myosin_head"/>
    <property type="match status" value="1"/>
</dbReference>
<dbReference type="Gene3D" id="3.40.850.10">
    <property type="entry name" value="Kinesin motor domain"/>
    <property type="match status" value="1"/>
</dbReference>
<dbReference type="Pfam" id="PF21989">
    <property type="entry name" value="RA_2"/>
    <property type="match status" value="2"/>
</dbReference>
<feature type="binding site" evidence="12">
    <location>
        <begin position="146"/>
        <end position="153"/>
    </location>
    <ligand>
        <name>ATP</name>
        <dbReference type="ChEBI" id="CHEBI:30616"/>
    </ligand>
</feature>
<dbReference type="Pfam" id="PF24123">
    <property type="entry name" value="Myosin_VII_N"/>
    <property type="match status" value="1"/>
</dbReference>
<dbReference type="CDD" id="cd13199">
    <property type="entry name" value="FERM_C2_MyoVII"/>
    <property type="match status" value="1"/>
</dbReference>
<reference evidence="20" key="2">
    <citation type="submission" date="2025-08" db="UniProtKB">
        <authorList>
            <consortium name="Ensembl"/>
        </authorList>
    </citation>
    <scope>IDENTIFICATION</scope>
</reference>
<dbReference type="Gene3D" id="1.20.80.10">
    <property type="match status" value="2"/>
</dbReference>
<dbReference type="PROSITE" id="PS50096">
    <property type="entry name" value="IQ"/>
    <property type="match status" value="3"/>
</dbReference>
<dbReference type="InterPro" id="IPR019749">
    <property type="entry name" value="Band_41_domain"/>
</dbReference>
<dbReference type="PROSITE" id="PS50057">
    <property type="entry name" value="FERM_3"/>
    <property type="match status" value="2"/>
</dbReference>
<dbReference type="SMART" id="SM00295">
    <property type="entry name" value="B41"/>
    <property type="match status" value="2"/>
</dbReference>
<keyword evidence="9 12" id="KW-0505">Motor protein</keyword>
<feature type="region of interest" description="Actin-binding" evidence="12">
    <location>
        <begin position="598"/>
        <end position="620"/>
    </location>
</feature>
<dbReference type="InterPro" id="IPR000857">
    <property type="entry name" value="MyTH4_dom"/>
</dbReference>
<comment type="similarity">
    <text evidence="2 12">Belongs to the TRAFAC class myosin-kinesin ATPase superfamily. Myosin family.</text>
</comment>
<dbReference type="GO" id="GO:0120025">
    <property type="term" value="C:plasma membrane bounded cell projection"/>
    <property type="evidence" value="ECO:0007669"/>
    <property type="project" value="UniProtKB-ARBA"/>
</dbReference>
<dbReference type="Pfam" id="PF21998">
    <property type="entry name" value="FERM_C1_MyoVII"/>
    <property type="match status" value="1"/>
</dbReference>
<dbReference type="CDD" id="cd13198">
    <property type="entry name" value="FERM_C1_MyoVII"/>
    <property type="match status" value="1"/>
</dbReference>
<evidence type="ECO:0000256" key="1">
    <source>
        <dbReference type="ARBA" id="ARBA00004496"/>
    </source>
</evidence>
<evidence type="ECO:0000256" key="11">
    <source>
        <dbReference type="PROSITE-ProRule" id="PRU00192"/>
    </source>
</evidence>
<evidence type="ECO:0000256" key="6">
    <source>
        <dbReference type="ARBA" id="ARBA00022741"/>
    </source>
</evidence>
<dbReference type="InterPro" id="IPR006020">
    <property type="entry name" value="PTB/PI_dom"/>
</dbReference>
<dbReference type="CDD" id="cd17093">
    <property type="entry name" value="FERM2_F1_Myosin-VII"/>
    <property type="match status" value="1"/>
</dbReference>
<dbReference type="InterPro" id="IPR051567">
    <property type="entry name" value="Unconventional_Myosin_ATPase"/>
</dbReference>
<evidence type="ECO:0000256" key="12">
    <source>
        <dbReference type="PROSITE-ProRule" id="PRU00782"/>
    </source>
</evidence>
<dbReference type="Gene3D" id="2.30.30.40">
    <property type="entry name" value="SH3 Domains"/>
    <property type="match status" value="1"/>
</dbReference>
<feature type="domain" description="FERM" evidence="17">
    <location>
        <begin position="1736"/>
        <end position="2038"/>
    </location>
</feature>
<dbReference type="Gene3D" id="3.10.20.90">
    <property type="entry name" value="Phosphatidylinositol 3-kinase Catalytic Subunit, Chain A, domain 1"/>
    <property type="match status" value="2"/>
</dbReference>
<dbReference type="InterPro" id="IPR000048">
    <property type="entry name" value="IQ_motif_EF-hand-BS"/>
</dbReference>
<dbReference type="InterPro" id="IPR014352">
    <property type="entry name" value="FERM/acyl-CoA-bd_prot_sf"/>
</dbReference>
<dbReference type="SMART" id="SM00242">
    <property type="entry name" value="MYSc"/>
    <property type="match status" value="1"/>
</dbReference>
<dbReference type="Gene3D" id="1.25.40.530">
    <property type="entry name" value="MyTH4 domain"/>
    <property type="match status" value="2"/>
</dbReference>
<dbReference type="InterPro" id="IPR035963">
    <property type="entry name" value="FERM_2"/>
</dbReference>
<dbReference type="InterPro" id="IPR036106">
    <property type="entry name" value="MYSc_Myo7"/>
</dbReference>
<dbReference type="Pfam" id="PF00612">
    <property type="entry name" value="IQ"/>
    <property type="match status" value="3"/>
</dbReference>
<dbReference type="Ensembl" id="ENSSFAT00005014562.1">
    <property type="protein sequence ID" value="ENSSFAP00005013974.1"/>
    <property type="gene ID" value="ENSSFAG00005007535.1"/>
</dbReference>
<dbReference type="Gene3D" id="2.30.29.30">
    <property type="entry name" value="Pleckstrin-homology domain (PH domain)/Phosphotyrosine-binding domain (PTB)"/>
    <property type="match status" value="2"/>
</dbReference>
<dbReference type="Gene3D" id="1.20.5.4820">
    <property type="match status" value="1"/>
</dbReference>
<dbReference type="SUPFAM" id="SSF47031">
    <property type="entry name" value="Second domain of FERM"/>
    <property type="match status" value="2"/>
</dbReference>
<evidence type="ECO:0000256" key="7">
    <source>
        <dbReference type="ARBA" id="ARBA00022840"/>
    </source>
</evidence>
<dbReference type="PROSITE" id="PS50002">
    <property type="entry name" value="SH3"/>
    <property type="match status" value="1"/>
</dbReference>
<reference evidence="20" key="3">
    <citation type="submission" date="2025-09" db="UniProtKB">
        <authorList>
            <consortium name="Ensembl"/>
        </authorList>
    </citation>
    <scope>IDENTIFICATION</scope>
</reference>
<evidence type="ECO:0000259" key="16">
    <source>
        <dbReference type="PROSITE" id="PS50002"/>
    </source>
</evidence>
<dbReference type="SUPFAM" id="SSF54236">
    <property type="entry name" value="Ubiquitin-like"/>
    <property type="match status" value="2"/>
</dbReference>
<feature type="region of interest" description="Disordered" evidence="14">
    <location>
        <begin position="32"/>
        <end position="52"/>
    </location>
</feature>
<dbReference type="SUPFAM" id="SSF52540">
    <property type="entry name" value="P-loop containing nucleoside triphosphate hydrolases"/>
    <property type="match status" value="2"/>
</dbReference>
<gene>
    <name evidence="20" type="primary">LOC115381237</name>
</gene>
<dbReference type="SUPFAM" id="SSF50044">
    <property type="entry name" value="SH3-domain"/>
    <property type="match status" value="1"/>
</dbReference>
<reference evidence="20" key="1">
    <citation type="submission" date="2019-06" db="EMBL/GenBank/DDBJ databases">
        <authorList>
            <consortium name="Wellcome Sanger Institute Data Sharing"/>
        </authorList>
    </citation>
    <scope>NUCLEOTIDE SEQUENCE [LARGE SCALE GENOMIC DNA]</scope>
</reference>
<keyword evidence="7 12" id="KW-0067">ATP-binding</keyword>
<evidence type="ECO:0000313" key="21">
    <source>
        <dbReference type="Proteomes" id="UP000472267"/>
    </source>
</evidence>